<protein>
    <submittedName>
        <fullName evidence="4">Uncharacterized protein</fullName>
    </submittedName>
</protein>
<comment type="caution">
    <text evidence="4">The sequence shown here is derived from an EMBL/GenBank/DDBJ whole genome shotgun (WGS) entry which is preliminary data.</text>
</comment>
<dbReference type="EMBL" id="CAJVCH010003387">
    <property type="protein sequence ID" value="CAG7648473.1"/>
    <property type="molecule type" value="Genomic_DNA"/>
</dbReference>
<dbReference type="InterPro" id="IPR000618">
    <property type="entry name" value="Insect_cuticle"/>
</dbReference>
<gene>
    <name evidence="4" type="ORF">AFUS01_LOCUS660</name>
</gene>
<name>A0A8J2JBI3_9HEXA</name>
<evidence type="ECO:0000256" key="2">
    <source>
        <dbReference type="PROSITE-ProRule" id="PRU00497"/>
    </source>
</evidence>
<dbReference type="Proteomes" id="UP000708208">
    <property type="component" value="Unassembled WGS sequence"/>
</dbReference>
<accession>A0A8J2JBI3</accession>
<keyword evidence="1 2" id="KW-0193">Cuticle</keyword>
<sequence>MFKIVLIAALVGAAVAQQQYRNDYRNDYRTNDHYATITRSSNENQGNGFFNYGYEASNGIRADAQGFIKNPNAHPDHQIQVITGSYSYYGTDGQLYTVDYIADENGFQPQGAHLAAPYNTGIRAQPYRPRI</sequence>
<evidence type="ECO:0000256" key="1">
    <source>
        <dbReference type="ARBA" id="ARBA00022460"/>
    </source>
</evidence>
<evidence type="ECO:0000313" key="4">
    <source>
        <dbReference type="EMBL" id="CAG7648473.1"/>
    </source>
</evidence>
<keyword evidence="3" id="KW-0732">Signal</keyword>
<dbReference type="GO" id="GO:0062129">
    <property type="term" value="C:chitin-based extracellular matrix"/>
    <property type="evidence" value="ECO:0007669"/>
    <property type="project" value="TreeGrafter"/>
</dbReference>
<feature type="signal peptide" evidence="3">
    <location>
        <begin position="1"/>
        <end position="16"/>
    </location>
</feature>
<dbReference type="InterPro" id="IPR031311">
    <property type="entry name" value="CHIT_BIND_RR_consensus"/>
</dbReference>
<dbReference type="PANTHER" id="PTHR10380">
    <property type="entry name" value="CUTICLE PROTEIN"/>
    <property type="match status" value="1"/>
</dbReference>
<dbReference type="PANTHER" id="PTHR10380:SF173">
    <property type="entry name" value="CUTICULAR PROTEIN 47EF, ISOFORM C-RELATED"/>
    <property type="match status" value="1"/>
</dbReference>
<feature type="chain" id="PRO_5035217116" evidence="3">
    <location>
        <begin position="17"/>
        <end position="131"/>
    </location>
</feature>
<evidence type="ECO:0000256" key="3">
    <source>
        <dbReference type="SAM" id="SignalP"/>
    </source>
</evidence>
<reference evidence="4" key="1">
    <citation type="submission" date="2021-06" db="EMBL/GenBank/DDBJ databases">
        <authorList>
            <person name="Hodson N. C."/>
            <person name="Mongue J. A."/>
            <person name="Jaron S. K."/>
        </authorList>
    </citation>
    <scope>NUCLEOTIDE SEQUENCE</scope>
</reference>
<dbReference type="PROSITE" id="PS51155">
    <property type="entry name" value="CHIT_BIND_RR_2"/>
    <property type="match status" value="1"/>
</dbReference>
<dbReference type="GO" id="GO:0008010">
    <property type="term" value="F:structural constituent of chitin-based larval cuticle"/>
    <property type="evidence" value="ECO:0007669"/>
    <property type="project" value="TreeGrafter"/>
</dbReference>
<dbReference type="InterPro" id="IPR050468">
    <property type="entry name" value="Cuticle_Struct_Prot"/>
</dbReference>
<dbReference type="OrthoDB" id="7255276at2759"/>
<keyword evidence="5" id="KW-1185">Reference proteome</keyword>
<dbReference type="PROSITE" id="PS00233">
    <property type="entry name" value="CHIT_BIND_RR_1"/>
    <property type="match status" value="1"/>
</dbReference>
<proteinExistence type="predicted"/>
<dbReference type="AlphaFoldDB" id="A0A8J2JBI3"/>
<evidence type="ECO:0000313" key="5">
    <source>
        <dbReference type="Proteomes" id="UP000708208"/>
    </source>
</evidence>
<organism evidence="4 5">
    <name type="scientific">Allacma fusca</name>
    <dbReference type="NCBI Taxonomy" id="39272"/>
    <lineage>
        <taxon>Eukaryota</taxon>
        <taxon>Metazoa</taxon>
        <taxon>Ecdysozoa</taxon>
        <taxon>Arthropoda</taxon>
        <taxon>Hexapoda</taxon>
        <taxon>Collembola</taxon>
        <taxon>Symphypleona</taxon>
        <taxon>Sminthuridae</taxon>
        <taxon>Allacma</taxon>
    </lineage>
</organism>
<dbReference type="Pfam" id="PF00379">
    <property type="entry name" value="Chitin_bind_4"/>
    <property type="match status" value="1"/>
</dbReference>